<gene>
    <name evidence="2" type="ORF">V6N12_042063</name>
</gene>
<evidence type="ECO:0000256" key="1">
    <source>
        <dbReference type="SAM" id="MobiDB-lite"/>
    </source>
</evidence>
<organism evidence="2 3">
    <name type="scientific">Hibiscus sabdariffa</name>
    <name type="common">roselle</name>
    <dbReference type="NCBI Taxonomy" id="183260"/>
    <lineage>
        <taxon>Eukaryota</taxon>
        <taxon>Viridiplantae</taxon>
        <taxon>Streptophyta</taxon>
        <taxon>Embryophyta</taxon>
        <taxon>Tracheophyta</taxon>
        <taxon>Spermatophyta</taxon>
        <taxon>Magnoliopsida</taxon>
        <taxon>eudicotyledons</taxon>
        <taxon>Gunneridae</taxon>
        <taxon>Pentapetalae</taxon>
        <taxon>rosids</taxon>
        <taxon>malvids</taxon>
        <taxon>Malvales</taxon>
        <taxon>Malvaceae</taxon>
        <taxon>Malvoideae</taxon>
        <taxon>Hibiscus</taxon>
    </lineage>
</organism>
<accession>A0ABR2EDN8</accession>
<comment type="caution">
    <text evidence="2">The sequence shown here is derived from an EMBL/GenBank/DDBJ whole genome shotgun (WGS) entry which is preliminary data.</text>
</comment>
<sequence length="108" mass="12203">MGVKDCWCYSGKARVVVGNGDRGLKIKETNGNELIGKRNFVDLVSNLTNQIDVIAEHHAQQLNPTSLLRNFINVCSAYDIKGSSDSSSYFEEDMEFTDREEDMIHSER</sequence>
<proteinExistence type="predicted"/>
<evidence type="ECO:0000313" key="2">
    <source>
        <dbReference type="EMBL" id="KAK8558767.1"/>
    </source>
</evidence>
<keyword evidence="3" id="KW-1185">Reference proteome</keyword>
<reference evidence="2 3" key="1">
    <citation type="journal article" date="2024" name="G3 (Bethesda)">
        <title>Genome assembly of Hibiscus sabdariffa L. provides insights into metabolisms of medicinal natural products.</title>
        <authorList>
            <person name="Kim T."/>
        </authorList>
    </citation>
    <scope>NUCLEOTIDE SEQUENCE [LARGE SCALE GENOMIC DNA]</scope>
    <source>
        <strain evidence="2">TK-2024</strain>
        <tissue evidence="2">Old leaves</tissue>
    </source>
</reference>
<feature type="region of interest" description="Disordered" evidence="1">
    <location>
        <begin position="84"/>
        <end position="108"/>
    </location>
</feature>
<dbReference type="Proteomes" id="UP001472677">
    <property type="component" value="Unassembled WGS sequence"/>
</dbReference>
<protein>
    <submittedName>
        <fullName evidence="2">Uncharacterized protein</fullName>
    </submittedName>
</protein>
<feature type="compositionally biased region" description="Acidic residues" evidence="1">
    <location>
        <begin position="90"/>
        <end position="101"/>
    </location>
</feature>
<dbReference type="EMBL" id="JBBPBM010000015">
    <property type="protein sequence ID" value="KAK8558767.1"/>
    <property type="molecule type" value="Genomic_DNA"/>
</dbReference>
<evidence type="ECO:0000313" key="3">
    <source>
        <dbReference type="Proteomes" id="UP001472677"/>
    </source>
</evidence>
<name>A0ABR2EDN8_9ROSI</name>